<organism evidence="7 8">
    <name type="scientific">Actinokineospora iranica</name>
    <dbReference type="NCBI Taxonomy" id="1271860"/>
    <lineage>
        <taxon>Bacteria</taxon>
        <taxon>Bacillati</taxon>
        <taxon>Actinomycetota</taxon>
        <taxon>Actinomycetes</taxon>
        <taxon>Pseudonocardiales</taxon>
        <taxon>Pseudonocardiaceae</taxon>
        <taxon>Actinokineospora</taxon>
    </lineage>
</organism>
<reference evidence="8" key="1">
    <citation type="submission" date="2016-10" db="EMBL/GenBank/DDBJ databases">
        <authorList>
            <person name="Varghese N."/>
            <person name="Submissions S."/>
        </authorList>
    </citation>
    <scope>NUCLEOTIDE SEQUENCE [LARGE SCALE GENOMIC DNA]</scope>
    <source>
        <strain evidence="8">IBRC-M 10403</strain>
    </source>
</reference>
<dbReference type="AlphaFoldDB" id="A0A1G6S3N0"/>
<keyword evidence="8" id="KW-1185">Reference proteome</keyword>
<dbReference type="SMART" id="SM00028">
    <property type="entry name" value="TPR"/>
    <property type="match status" value="5"/>
</dbReference>
<dbReference type="Gene3D" id="1.10.10.10">
    <property type="entry name" value="Winged helix-like DNA-binding domain superfamily/Winged helix DNA-binding domain"/>
    <property type="match status" value="1"/>
</dbReference>
<dbReference type="GO" id="GO:0003677">
    <property type="term" value="F:DNA binding"/>
    <property type="evidence" value="ECO:0007669"/>
    <property type="project" value="UniProtKB-UniRule"/>
</dbReference>
<dbReference type="SUPFAM" id="SSF48452">
    <property type="entry name" value="TPR-like"/>
    <property type="match status" value="3"/>
</dbReference>
<evidence type="ECO:0000313" key="7">
    <source>
        <dbReference type="EMBL" id="SDD11293.1"/>
    </source>
</evidence>
<accession>A0A1G6S3N0</accession>
<dbReference type="SMART" id="SM01043">
    <property type="entry name" value="BTAD"/>
    <property type="match status" value="1"/>
</dbReference>
<dbReference type="STRING" id="1271860.SAMN05216174_107198"/>
<comment type="similarity">
    <text evidence="1">Belongs to the AfsR/DnrI/RedD regulatory family.</text>
</comment>
<protein>
    <submittedName>
        <fullName evidence="7">DNA-binding transcriptional activator of the SARP family</fullName>
    </submittedName>
</protein>
<dbReference type="Pfam" id="PF03704">
    <property type="entry name" value="BTAD"/>
    <property type="match status" value="1"/>
</dbReference>
<evidence type="ECO:0000256" key="2">
    <source>
        <dbReference type="ARBA" id="ARBA00023015"/>
    </source>
</evidence>
<keyword evidence="2" id="KW-0805">Transcription regulation</keyword>
<dbReference type="Gene3D" id="1.25.40.10">
    <property type="entry name" value="Tetratricopeptide repeat domain"/>
    <property type="match status" value="2"/>
</dbReference>
<dbReference type="SUPFAM" id="SSF46894">
    <property type="entry name" value="C-terminal effector domain of the bipartite response regulators"/>
    <property type="match status" value="1"/>
</dbReference>
<dbReference type="InterPro" id="IPR019734">
    <property type="entry name" value="TPR_rpt"/>
</dbReference>
<keyword evidence="3 5" id="KW-0238">DNA-binding</keyword>
<dbReference type="GO" id="GO:0043531">
    <property type="term" value="F:ADP binding"/>
    <property type="evidence" value="ECO:0007669"/>
    <property type="project" value="InterPro"/>
</dbReference>
<dbReference type="PRINTS" id="PR00364">
    <property type="entry name" value="DISEASERSIST"/>
</dbReference>
<evidence type="ECO:0000256" key="3">
    <source>
        <dbReference type="ARBA" id="ARBA00023125"/>
    </source>
</evidence>
<dbReference type="SMART" id="SM00862">
    <property type="entry name" value="Trans_reg_C"/>
    <property type="match status" value="1"/>
</dbReference>
<dbReference type="RefSeq" id="WP_175482872.1">
    <property type="nucleotide sequence ID" value="NZ_FMZZ01000007.1"/>
</dbReference>
<dbReference type="InterPro" id="IPR005158">
    <property type="entry name" value="BTAD"/>
</dbReference>
<dbReference type="InterPro" id="IPR011990">
    <property type="entry name" value="TPR-like_helical_dom_sf"/>
</dbReference>
<gene>
    <name evidence="7" type="ORF">SAMN05216174_107198</name>
</gene>
<evidence type="ECO:0000256" key="1">
    <source>
        <dbReference type="ARBA" id="ARBA00005820"/>
    </source>
</evidence>
<sequence length="913" mass="99874">MEFSLLGAVEARHAGAAVDLGGRRQRALLAALLLRANSFAGVGYLAESVWETPPAAPESNIRTYVAGLRRRFRAVGADETRLATRPGGYLLTVEPGELDVVEFRDLAAEGERALREGDFASAMAELGRALDLWRGEPLDGLGYRGAPLAAETSRLSDLRLAVAEHHARAAIGLGRADLVVGPLRSLLAEHPFREELWAQAILALHQCGRQAEALDAFATARRRLVDELGVEPGPRLRRLHQRVLAGTAAADAEPDEFSAHRQLPMDVAEFTGRAAELRLLRAPAPDTTAVYSIEGMAGVGKTRLAVHAAHRLADVYDDVQLWVDLRGFDHDQEPVDPAVALEGFLRALGVPGHRIPAEPQDRAALYRHRLAGRRALVLLDNAASADQVRPLLPGTPGSLVLITSRRGLTDLDGADTVLLDVLAPDEAVGLIGRVAGARRVADDPAAAARIAELCGHLPIAVTLAARRLQVRPMWTARNLADRLESADQRLARLSSGSRDLHSVFDLSYRALSPEQRRVFRLVGLHPGDDFAADSAAALADLPLDRVDVLLESLVDAHLLQQATIGRYHFHDLVRPYARYRAHADESGEQRRDAVSRLLTWYLHAADSARRTLAPHHRRSFEIGRFRARCPVPEFPGYQRALDWCEAECANLEAVVRAAADLRADVAWRLPSVLVTFYYLRSHWTSWLATHDVALAAARGTGERHGEAIILRGLSVAYSDLHRFDEAIACHHAAQAIFRQVGDRHGQAWNLNNLGVVHVDLDRLADAARCLTEALPLFQEIGDRHGEGICLNNLGDTYRRLGQPTRAIDYLERALSSQHRTGDQAGLRFTLTSLGDIHRDTGAHDLAIQRYSEALATARALGDQRMIGRTLVSLGHVLTEAGRPDAAATHWRDALAIFEELGDPQAEATRTLLS</sequence>
<evidence type="ECO:0000313" key="8">
    <source>
        <dbReference type="Proteomes" id="UP000199501"/>
    </source>
</evidence>
<dbReference type="PROSITE" id="PS51755">
    <property type="entry name" value="OMPR_PHOB"/>
    <property type="match status" value="1"/>
</dbReference>
<dbReference type="GO" id="GO:0000160">
    <property type="term" value="P:phosphorelay signal transduction system"/>
    <property type="evidence" value="ECO:0007669"/>
    <property type="project" value="InterPro"/>
</dbReference>
<dbReference type="SUPFAM" id="SSF52540">
    <property type="entry name" value="P-loop containing nucleoside triphosphate hydrolases"/>
    <property type="match status" value="1"/>
</dbReference>
<dbReference type="GO" id="GO:0006355">
    <property type="term" value="P:regulation of DNA-templated transcription"/>
    <property type="evidence" value="ECO:0007669"/>
    <property type="project" value="InterPro"/>
</dbReference>
<evidence type="ECO:0000256" key="5">
    <source>
        <dbReference type="PROSITE-ProRule" id="PRU01091"/>
    </source>
</evidence>
<dbReference type="Pfam" id="PF13424">
    <property type="entry name" value="TPR_12"/>
    <property type="match status" value="2"/>
</dbReference>
<evidence type="ECO:0000259" key="6">
    <source>
        <dbReference type="PROSITE" id="PS51755"/>
    </source>
</evidence>
<dbReference type="InterPro" id="IPR051677">
    <property type="entry name" value="AfsR-DnrI-RedD_regulator"/>
</dbReference>
<feature type="DNA-binding region" description="OmpR/PhoB-type" evidence="5">
    <location>
        <begin position="1"/>
        <end position="93"/>
    </location>
</feature>
<dbReference type="InterPro" id="IPR001867">
    <property type="entry name" value="OmpR/PhoB-type_DNA-bd"/>
</dbReference>
<dbReference type="InterPro" id="IPR016032">
    <property type="entry name" value="Sig_transdc_resp-reg_C-effctor"/>
</dbReference>
<evidence type="ECO:0000256" key="4">
    <source>
        <dbReference type="ARBA" id="ARBA00023163"/>
    </source>
</evidence>
<name>A0A1G6S3N0_9PSEU</name>
<dbReference type="PANTHER" id="PTHR35807:SF1">
    <property type="entry name" value="TRANSCRIPTIONAL REGULATOR REDD"/>
    <property type="match status" value="1"/>
</dbReference>
<proteinExistence type="inferred from homology"/>
<dbReference type="PANTHER" id="PTHR35807">
    <property type="entry name" value="TRANSCRIPTIONAL REGULATOR REDD-RELATED"/>
    <property type="match status" value="1"/>
</dbReference>
<dbReference type="InterPro" id="IPR036388">
    <property type="entry name" value="WH-like_DNA-bd_sf"/>
</dbReference>
<keyword evidence="4" id="KW-0804">Transcription</keyword>
<feature type="domain" description="OmpR/PhoB-type" evidence="6">
    <location>
        <begin position="1"/>
        <end position="93"/>
    </location>
</feature>
<dbReference type="EMBL" id="FMZZ01000007">
    <property type="protein sequence ID" value="SDD11293.1"/>
    <property type="molecule type" value="Genomic_DNA"/>
</dbReference>
<dbReference type="InterPro" id="IPR027417">
    <property type="entry name" value="P-loop_NTPase"/>
</dbReference>
<dbReference type="Proteomes" id="UP000199501">
    <property type="component" value="Unassembled WGS sequence"/>
</dbReference>
<dbReference type="CDD" id="cd15831">
    <property type="entry name" value="BTAD"/>
    <property type="match status" value="1"/>
</dbReference>